<evidence type="ECO:0000313" key="3">
    <source>
        <dbReference type="Proteomes" id="UP001233999"/>
    </source>
</evidence>
<sequence>MLKQGNKYKQSFRNYENGIITKRNSICTSYSSFTTGNETVLPKQSQVVICGAGTVANSVAYHLVQNGWNDILILEQNKIGSGTSHFGSGTLGLFKPIADRNLIMYSIKLYRRLQELGYDIGFKQSGSVNLAQTKDRLIALKRRMAYHQATGLHCEVVENKDLKNFHPYLRTEDLEVQYGYLWVPEDAVAKPQAICEALAKLAKEGGARYVEDCRVLQD</sequence>
<dbReference type="EMBL" id="JASPKZ010007182">
    <property type="protein sequence ID" value="KAJ9586252.1"/>
    <property type="molecule type" value="Genomic_DNA"/>
</dbReference>
<dbReference type="Gene3D" id="3.30.9.10">
    <property type="entry name" value="D-Amino Acid Oxidase, subunit A, domain 2"/>
    <property type="match status" value="1"/>
</dbReference>
<dbReference type="Pfam" id="PF01266">
    <property type="entry name" value="DAO"/>
    <property type="match status" value="1"/>
</dbReference>
<proteinExistence type="predicted"/>
<dbReference type="GO" id="GO:0005759">
    <property type="term" value="C:mitochondrial matrix"/>
    <property type="evidence" value="ECO:0007669"/>
    <property type="project" value="TreeGrafter"/>
</dbReference>
<dbReference type="SUPFAM" id="SSF51905">
    <property type="entry name" value="FAD/NAD(P)-binding domain"/>
    <property type="match status" value="1"/>
</dbReference>
<reference evidence="2" key="1">
    <citation type="journal article" date="2023" name="IScience">
        <title>Live-bearing cockroach genome reveals convergent evolutionary mechanisms linked to viviparity in insects and beyond.</title>
        <authorList>
            <person name="Fouks B."/>
            <person name="Harrison M.C."/>
            <person name="Mikhailova A.A."/>
            <person name="Marchal E."/>
            <person name="English S."/>
            <person name="Carruthers M."/>
            <person name="Jennings E.C."/>
            <person name="Chiamaka E.L."/>
            <person name="Frigard R.A."/>
            <person name="Pippel M."/>
            <person name="Attardo G.M."/>
            <person name="Benoit J.B."/>
            <person name="Bornberg-Bauer E."/>
            <person name="Tobe S.S."/>
        </authorList>
    </citation>
    <scope>NUCLEOTIDE SEQUENCE</scope>
    <source>
        <strain evidence="2">Stay&amp;Tobe</strain>
    </source>
</reference>
<protein>
    <recommendedName>
        <fullName evidence="1">FAD dependent oxidoreductase domain-containing protein</fullName>
    </recommendedName>
</protein>
<comment type="caution">
    <text evidence="2">The sequence shown here is derived from an EMBL/GenBank/DDBJ whole genome shotgun (WGS) entry which is preliminary data.</text>
</comment>
<gene>
    <name evidence="2" type="ORF">L9F63_020114</name>
</gene>
<dbReference type="PANTHER" id="PTHR13847">
    <property type="entry name" value="SARCOSINE DEHYDROGENASE-RELATED"/>
    <property type="match status" value="1"/>
</dbReference>
<accession>A0AAD7ZT99</accession>
<dbReference type="Gene3D" id="3.50.50.60">
    <property type="entry name" value="FAD/NAD(P)-binding domain"/>
    <property type="match status" value="1"/>
</dbReference>
<reference evidence="2" key="2">
    <citation type="submission" date="2023-05" db="EMBL/GenBank/DDBJ databases">
        <authorList>
            <person name="Fouks B."/>
        </authorList>
    </citation>
    <scope>NUCLEOTIDE SEQUENCE</scope>
    <source>
        <strain evidence="2">Stay&amp;Tobe</strain>
        <tissue evidence="2">Testes</tissue>
    </source>
</reference>
<dbReference type="InterPro" id="IPR006076">
    <property type="entry name" value="FAD-dep_OxRdtase"/>
</dbReference>
<dbReference type="PANTHER" id="PTHR13847:SF193">
    <property type="entry name" value="PYRUVATE DEHYDROGENASE PHOSPHATASE REGULATORY SUBUNIT, MITOCHONDRIAL"/>
    <property type="match status" value="1"/>
</dbReference>
<dbReference type="Proteomes" id="UP001233999">
    <property type="component" value="Unassembled WGS sequence"/>
</dbReference>
<name>A0AAD7ZT99_DIPPU</name>
<evidence type="ECO:0000259" key="1">
    <source>
        <dbReference type="Pfam" id="PF01266"/>
    </source>
</evidence>
<keyword evidence="3" id="KW-1185">Reference proteome</keyword>
<feature type="domain" description="FAD dependent oxidoreductase" evidence="1">
    <location>
        <begin position="47"/>
        <end position="216"/>
    </location>
</feature>
<evidence type="ECO:0000313" key="2">
    <source>
        <dbReference type="EMBL" id="KAJ9586252.1"/>
    </source>
</evidence>
<dbReference type="AlphaFoldDB" id="A0AAD7ZT99"/>
<organism evidence="2 3">
    <name type="scientific">Diploptera punctata</name>
    <name type="common">Pacific beetle cockroach</name>
    <dbReference type="NCBI Taxonomy" id="6984"/>
    <lineage>
        <taxon>Eukaryota</taxon>
        <taxon>Metazoa</taxon>
        <taxon>Ecdysozoa</taxon>
        <taxon>Arthropoda</taxon>
        <taxon>Hexapoda</taxon>
        <taxon>Insecta</taxon>
        <taxon>Pterygota</taxon>
        <taxon>Neoptera</taxon>
        <taxon>Polyneoptera</taxon>
        <taxon>Dictyoptera</taxon>
        <taxon>Blattodea</taxon>
        <taxon>Blaberoidea</taxon>
        <taxon>Blaberidae</taxon>
        <taxon>Diplopterinae</taxon>
        <taxon>Diploptera</taxon>
    </lineage>
</organism>
<dbReference type="InterPro" id="IPR036188">
    <property type="entry name" value="FAD/NAD-bd_sf"/>
</dbReference>